<dbReference type="VEuPathDB" id="VectorBase:AALB014650"/>
<dbReference type="AlphaFoldDB" id="A0A182FYF8"/>
<protein>
    <submittedName>
        <fullName evidence="1">Uncharacterized protein</fullName>
    </submittedName>
</protein>
<evidence type="ECO:0000313" key="1">
    <source>
        <dbReference type="EnsemblMetazoa" id="AALB014650-PA"/>
    </source>
</evidence>
<accession>A0A182FYF8</accession>
<name>A0A182FYF8_ANOAL</name>
<organism evidence="1 2">
    <name type="scientific">Anopheles albimanus</name>
    <name type="common">New world malaria mosquito</name>
    <dbReference type="NCBI Taxonomy" id="7167"/>
    <lineage>
        <taxon>Eukaryota</taxon>
        <taxon>Metazoa</taxon>
        <taxon>Ecdysozoa</taxon>
        <taxon>Arthropoda</taxon>
        <taxon>Hexapoda</taxon>
        <taxon>Insecta</taxon>
        <taxon>Pterygota</taxon>
        <taxon>Neoptera</taxon>
        <taxon>Endopterygota</taxon>
        <taxon>Diptera</taxon>
        <taxon>Nematocera</taxon>
        <taxon>Culicoidea</taxon>
        <taxon>Culicidae</taxon>
        <taxon>Anophelinae</taxon>
        <taxon>Anopheles</taxon>
    </lineage>
</organism>
<evidence type="ECO:0000313" key="2">
    <source>
        <dbReference type="Proteomes" id="UP000069272"/>
    </source>
</evidence>
<reference evidence="1" key="2">
    <citation type="submission" date="2022-08" db="UniProtKB">
        <authorList>
            <consortium name="EnsemblMetazoa"/>
        </authorList>
    </citation>
    <scope>IDENTIFICATION</scope>
    <source>
        <strain evidence="1">STECLA/ALBI9_A</strain>
    </source>
</reference>
<dbReference type="Proteomes" id="UP000069272">
    <property type="component" value="Chromosome 2R"/>
</dbReference>
<keyword evidence="2" id="KW-1185">Reference proteome</keyword>
<dbReference type="EnsemblMetazoa" id="AALB014650-RA">
    <property type="protein sequence ID" value="AALB014650-PA"/>
    <property type="gene ID" value="AALB014650"/>
</dbReference>
<proteinExistence type="predicted"/>
<reference evidence="1 2" key="1">
    <citation type="journal article" date="2017" name="G3 (Bethesda)">
        <title>The Physical Genome Mapping of Anopheles albimanus Corrected Scaffold Misassemblies and Identified Interarm Rearrangements in Genus Anopheles.</title>
        <authorList>
            <person name="Artemov G.N."/>
            <person name="Peery A.N."/>
            <person name="Jiang X."/>
            <person name="Tu Z."/>
            <person name="Stegniy V.N."/>
            <person name="Sharakhova M.V."/>
            <person name="Sharakhov I.V."/>
        </authorList>
    </citation>
    <scope>NUCLEOTIDE SEQUENCE [LARGE SCALE GENOMIC DNA]</scope>
    <source>
        <strain evidence="1 2">ALBI9_A</strain>
    </source>
</reference>
<sequence>MSRKRQEKVVYLRIRKTRRTMPRTQTVSSRKL</sequence>